<dbReference type="OrthoDB" id="2808696at2"/>
<proteinExistence type="predicted"/>
<keyword evidence="2" id="KW-1185">Reference proteome</keyword>
<dbReference type="STRING" id="1235279.C772_01680"/>
<evidence type="ECO:0008006" key="3">
    <source>
        <dbReference type="Google" id="ProtNLM"/>
    </source>
</evidence>
<reference evidence="1 2" key="1">
    <citation type="journal article" date="2013" name="Genome Announc.">
        <title>Draft Genome Sequence of Bhargavaea cecembensis Strain DSE10T, Isolated from a Deep-Sea Sediment Sample Collected at a Depth of 5,904 m from the Chagos-Laccadive Ridge System in the Indian Ocean.</title>
        <authorList>
            <person name="Shivaji S."/>
            <person name="Ara S."/>
            <person name="Begum Z."/>
            <person name="Ruth M."/>
            <person name="Singh A."/>
            <person name="Kumar Pinnaka A."/>
        </authorList>
    </citation>
    <scope>NUCLEOTIDE SEQUENCE [LARGE SCALE GENOMIC DNA]</scope>
    <source>
        <strain evidence="1 2">DSE10</strain>
    </source>
</reference>
<dbReference type="RefSeq" id="WP_008299044.1">
    <property type="nucleotide sequence ID" value="NZ_AOFT01000007.1"/>
</dbReference>
<evidence type="ECO:0000313" key="2">
    <source>
        <dbReference type="Proteomes" id="UP000011919"/>
    </source>
</evidence>
<dbReference type="Pfam" id="PF14390">
    <property type="entry name" value="DUF4420"/>
    <property type="match status" value="1"/>
</dbReference>
<gene>
    <name evidence="1" type="ORF">C772_01680</name>
</gene>
<dbReference type="EMBL" id="AOFT01000007">
    <property type="protein sequence ID" value="EMR06409.1"/>
    <property type="molecule type" value="Genomic_DNA"/>
</dbReference>
<protein>
    <recommendedName>
        <fullName evidence="3">PD-(D/E)XK motif protein</fullName>
    </recommendedName>
</protein>
<dbReference type="Proteomes" id="UP000011919">
    <property type="component" value="Unassembled WGS sequence"/>
</dbReference>
<name>M7P7A9_9BACL</name>
<organism evidence="1 2">
    <name type="scientific">Bhargavaea cecembensis DSE10</name>
    <dbReference type="NCBI Taxonomy" id="1235279"/>
    <lineage>
        <taxon>Bacteria</taxon>
        <taxon>Bacillati</taxon>
        <taxon>Bacillota</taxon>
        <taxon>Bacilli</taxon>
        <taxon>Bacillales</taxon>
        <taxon>Caryophanaceae</taxon>
        <taxon>Bhargavaea</taxon>
    </lineage>
</organism>
<comment type="caution">
    <text evidence="1">The sequence shown here is derived from an EMBL/GenBank/DDBJ whole genome shotgun (WGS) entry which is preliminary data.</text>
</comment>
<evidence type="ECO:0000313" key="1">
    <source>
        <dbReference type="EMBL" id="EMR06409.1"/>
    </source>
</evidence>
<sequence>MKLVQEIRTGFASLGNGKALPLEEVGDYPAYVIRMGKSYGVALEISPGIKINERFSNARYATTDYEIGGKTGNYLFLSSEVEELRNEFANICAAFADPGENGEERSKIEANPLEWWEQMRELLGNRSVDSSPHNVLGELITYYYLVSQGEQVEWTGPKNSTVDFEGAKGDCEVKSTTMRYDSLIQISSQFQLQREKGMKIYFLRFEESNSGKSIDDLAGLLVRKGIPEHVIEDSLSRGGYEKYSSGRVRKYRLHEMREYIVDENFPLINQDSFKDQNLLERIIKVNYTVDLSGLSYKQINVDL</sequence>
<dbReference type="AlphaFoldDB" id="M7P7A9"/>
<dbReference type="eggNOG" id="ENOG5030EJS">
    <property type="taxonomic scope" value="Bacteria"/>
</dbReference>
<dbReference type="InterPro" id="IPR025534">
    <property type="entry name" value="DUF4420"/>
</dbReference>
<accession>M7P7A9</accession>